<dbReference type="InterPro" id="IPR008881">
    <property type="entry name" value="Trigger_fac_ribosome-bd_bac"/>
</dbReference>
<dbReference type="InterPro" id="IPR046357">
    <property type="entry name" value="PPIase_dom_sf"/>
</dbReference>
<keyword evidence="5 12" id="KW-0132">Cell division</keyword>
<dbReference type="InterPro" id="IPR037041">
    <property type="entry name" value="Trigger_fac_C_sf"/>
</dbReference>
<dbReference type="EC" id="5.2.1.8" evidence="3 12"/>
<organism evidence="17 18">
    <name type="scientific">Carboxydichorda subterranea</name>
    <dbReference type="NCBI Taxonomy" id="3109565"/>
    <lineage>
        <taxon>Bacteria</taxon>
        <taxon>Bacillati</taxon>
        <taxon>Bacillota</taxon>
        <taxon>Limnochordia</taxon>
        <taxon>Limnochordales</taxon>
        <taxon>Geochordaceae</taxon>
        <taxon>Carboxydichorda</taxon>
    </lineage>
</organism>
<evidence type="ECO:0000256" key="15">
    <source>
        <dbReference type="SAM" id="MobiDB-lite"/>
    </source>
</evidence>
<dbReference type="Pfam" id="PF05697">
    <property type="entry name" value="Trigger_N"/>
    <property type="match status" value="1"/>
</dbReference>
<evidence type="ECO:0000256" key="10">
    <source>
        <dbReference type="ARBA" id="ARBA00024849"/>
    </source>
</evidence>
<feature type="compositionally biased region" description="Acidic residues" evidence="15">
    <location>
        <begin position="447"/>
        <end position="461"/>
    </location>
</feature>
<evidence type="ECO:0000256" key="13">
    <source>
        <dbReference type="PROSITE-ProRule" id="PRU00277"/>
    </source>
</evidence>
<keyword evidence="18" id="KW-1185">Reference proteome</keyword>
<dbReference type="Proteomes" id="UP001332192">
    <property type="component" value="Chromosome"/>
</dbReference>
<dbReference type="GO" id="GO:0003755">
    <property type="term" value="F:peptidyl-prolyl cis-trans isomerase activity"/>
    <property type="evidence" value="ECO:0007669"/>
    <property type="project" value="UniProtKB-EC"/>
</dbReference>
<dbReference type="PANTHER" id="PTHR30560:SF3">
    <property type="entry name" value="TRIGGER FACTOR-LIKE PROTEIN TIG, CHLOROPLASTIC"/>
    <property type="match status" value="1"/>
</dbReference>
<dbReference type="Gene3D" id="1.10.3120.10">
    <property type="entry name" value="Trigger factor, C-terminal domain"/>
    <property type="match status" value="1"/>
</dbReference>
<comment type="function">
    <text evidence="10 12">Involved in protein export. Acts as a chaperone by maintaining the newly synthesized protein in an open conformation. Functions as a peptidyl-prolyl cis-trans isomerase.</text>
</comment>
<comment type="domain">
    <text evidence="12">Consists of 3 domains; the N-terminus binds the ribosome, the middle domain has PPIase activity, while the C-terminus has intrinsic chaperone activity on its own.</text>
</comment>
<accession>A0ABZ1BZP2</accession>
<dbReference type="SUPFAM" id="SSF109998">
    <property type="entry name" value="Triger factor/SurA peptide-binding domain-like"/>
    <property type="match status" value="1"/>
</dbReference>
<keyword evidence="8 12" id="KW-0413">Isomerase</keyword>
<evidence type="ECO:0000256" key="1">
    <source>
        <dbReference type="ARBA" id="ARBA00000971"/>
    </source>
</evidence>
<keyword evidence="9 12" id="KW-0131">Cell cycle</keyword>
<evidence type="ECO:0000313" key="18">
    <source>
        <dbReference type="Proteomes" id="UP001332192"/>
    </source>
</evidence>
<evidence type="ECO:0000256" key="2">
    <source>
        <dbReference type="ARBA" id="ARBA00005464"/>
    </source>
</evidence>
<dbReference type="Pfam" id="PF05698">
    <property type="entry name" value="Trigger_C"/>
    <property type="match status" value="1"/>
</dbReference>
<protein>
    <recommendedName>
        <fullName evidence="4 12">Trigger factor</fullName>
        <shortName evidence="12">TF</shortName>
        <ecNumber evidence="3 12">5.2.1.8</ecNumber>
    </recommendedName>
    <alternativeName>
        <fullName evidence="11 12">PPIase</fullName>
    </alternativeName>
</protein>
<evidence type="ECO:0000256" key="14">
    <source>
        <dbReference type="RuleBase" id="RU003914"/>
    </source>
</evidence>
<evidence type="ECO:0000256" key="7">
    <source>
        <dbReference type="ARBA" id="ARBA00023186"/>
    </source>
</evidence>
<dbReference type="PANTHER" id="PTHR30560">
    <property type="entry name" value="TRIGGER FACTOR CHAPERONE AND PEPTIDYL-PROLYL CIS/TRANS ISOMERASE"/>
    <property type="match status" value="1"/>
</dbReference>
<evidence type="ECO:0000256" key="5">
    <source>
        <dbReference type="ARBA" id="ARBA00022618"/>
    </source>
</evidence>
<dbReference type="InterPro" id="IPR036611">
    <property type="entry name" value="Trigger_fac_ribosome-bd_sf"/>
</dbReference>
<comment type="similarity">
    <text evidence="2 12 14">Belongs to the FKBP-type PPIase family. Tig subfamily.</text>
</comment>
<evidence type="ECO:0000256" key="3">
    <source>
        <dbReference type="ARBA" id="ARBA00013194"/>
    </source>
</evidence>
<dbReference type="Gene3D" id="3.30.70.1050">
    <property type="entry name" value="Trigger factor ribosome-binding domain"/>
    <property type="match status" value="1"/>
</dbReference>
<dbReference type="InterPro" id="IPR005215">
    <property type="entry name" value="Trig_fac"/>
</dbReference>
<sequence length="475" mass="53689">MSVKATVQVLEGSKVSLQVEVPADEVQRSLDQAYQRLARRVRVPGFRPGRVPPQVLRARLGRQPIYDEALEYLLPRAYREAVEDARIEPVDEPRFDVVQMEEDKPLVFKAEVTVKPEVKLGDTKGMRVERRVVRVGDGDVDRVLRRIQERFAVLEPVDEAVQRGYYAEVDYDALLDGKPFRGGAARGRTIEIGRDQVAPGFDEAITGARAGESRQFELTLPADHPTKDLAGKTLSFQVTVQAVKKKRLPALDDDLAKDVGPYETLDALKQAIRAELQEVVERRARAGVRRQVVEKVTQAASVEVPETMVQRRADRLLRNFAERLAMQGLTLERYLELSGRSASELVSSIEPDARRQILEELVLDAVARQEQLEPDPDAVEKRVEQLMASYRQGQDVGVASERPRGDRRQREQQARLEALEEEVRESVRTSMRRDKAVDWLVEHAEVTEQEAEGGIDDEAELEAILRVEQSQQQPA</sequence>
<comment type="subcellular location">
    <subcellularLocation>
        <location evidence="12">Cytoplasm</location>
    </subcellularLocation>
    <text evidence="12">About half TF is bound to the ribosome near the polypeptide exit tunnel while the other half is free in the cytoplasm.</text>
</comment>
<keyword evidence="7 12" id="KW-0143">Chaperone</keyword>
<dbReference type="InterPro" id="IPR001179">
    <property type="entry name" value="PPIase_FKBP_dom"/>
</dbReference>
<evidence type="ECO:0000256" key="12">
    <source>
        <dbReference type="HAMAP-Rule" id="MF_00303"/>
    </source>
</evidence>
<feature type="compositionally biased region" description="Basic and acidic residues" evidence="15">
    <location>
        <begin position="401"/>
        <end position="414"/>
    </location>
</feature>
<evidence type="ECO:0000256" key="8">
    <source>
        <dbReference type="ARBA" id="ARBA00023235"/>
    </source>
</evidence>
<dbReference type="SUPFAM" id="SSF102735">
    <property type="entry name" value="Trigger factor ribosome-binding domain"/>
    <property type="match status" value="1"/>
</dbReference>
<keyword evidence="6 12" id="KW-0697">Rotamase</keyword>
<dbReference type="HAMAP" id="MF_00303">
    <property type="entry name" value="Trigger_factor_Tig"/>
    <property type="match status" value="1"/>
</dbReference>
<dbReference type="PROSITE" id="PS50059">
    <property type="entry name" value="FKBP_PPIASE"/>
    <property type="match status" value="1"/>
</dbReference>
<name>A0ABZ1BZP2_9FIRM</name>
<dbReference type="InterPro" id="IPR027304">
    <property type="entry name" value="Trigger_fact/SurA_dom_sf"/>
</dbReference>
<keyword evidence="12" id="KW-0963">Cytoplasm</keyword>
<dbReference type="Pfam" id="PF00254">
    <property type="entry name" value="FKBP_C"/>
    <property type="match status" value="1"/>
</dbReference>
<comment type="catalytic activity">
    <reaction evidence="1 12 13">
        <text>[protein]-peptidylproline (omega=180) = [protein]-peptidylproline (omega=0)</text>
        <dbReference type="Rhea" id="RHEA:16237"/>
        <dbReference type="Rhea" id="RHEA-COMP:10747"/>
        <dbReference type="Rhea" id="RHEA-COMP:10748"/>
        <dbReference type="ChEBI" id="CHEBI:83833"/>
        <dbReference type="ChEBI" id="CHEBI:83834"/>
        <dbReference type="EC" id="5.2.1.8"/>
    </reaction>
</comment>
<dbReference type="RefSeq" id="WP_324717435.1">
    <property type="nucleotide sequence ID" value="NZ_CP141615.1"/>
</dbReference>
<dbReference type="Gene3D" id="3.10.50.40">
    <property type="match status" value="1"/>
</dbReference>
<evidence type="ECO:0000256" key="11">
    <source>
        <dbReference type="ARBA" id="ARBA00029986"/>
    </source>
</evidence>
<feature type="region of interest" description="Disordered" evidence="15">
    <location>
        <begin position="447"/>
        <end position="475"/>
    </location>
</feature>
<feature type="region of interest" description="Disordered" evidence="15">
    <location>
        <begin position="390"/>
        <end position="414"/>
    </location>
</feature>
<feature type="domain" description="PPIase FKBP-type" evidence="16">
    <location>
        <begin position="164"/>
        <end position="218"/>
    </location>
</feature>
<dbReference type="SUPFAM" id="SSF54534">
    <property type="entry name" value="FKBP-like"/>
    <property type="match status" value="1"/>
</dbReference>
<dbReference type="InterPro" id="IPR008880">
    <property type="entry name" value="Trigger_fac_C"/>
</dbReference>
<evidence type="ECO:0000313" key="17">
    <source>
        <dbReference type="EMBL" id="WRP18164.1"/>
    </source>
</evidence>
<evidence type="ECO:0000256" key="6">
    <source>
        <dbReference type="ARBA" id="ARBA00023110"/>
    </source>
</evidence>
<proteinExistence type="inferred from homology"/>
<evidence type="ECO:0000256" key="4">
    <source>
        <dbReference type="ARBA" id="ARBA00016902"/>
    </source>
</evidence>
<dbReference type="EMBL" id="CP141615">
    <property type="protein sequence ID" value="WRP18164.1"/>
    <property type="molecule type" value="Genomic_DNA"/>
</dbReference>
<gene>
    <name evidence="12 17" type="primary">tig</name>
    <name evidence="17" type="ORF">U7230_03935</name>
</gene>
<evidence type="ECO:0000259" key="16">
    <source>
        <dbReference type="PROSITE" id="PS50059"/>
    </source>
</evidence>
<dbReference type="PIRSF" id="PIRSF003095">
    <property type="entry name" value="Trigger_factor"/>
    <property type="match status" value="1"/>
</dbReference>
<evidence type="ECO:0000256" key="9">
    <source>
        <dbReference type="ARBA" id="ARBA00023306"/>
    </source>
</evidence>
<reference evidence="17 18" key="1">
    <citation type="journal article" date="2024" name="Front. Microbiol.">
        <title>Novel thermophilic genera Geochorda gen. nov. and Carboxydochorda gen. nov. from the deep terrestrial subsurface reveal the ecophysiological diversity in the class Limnochordia.</title>
        <authorList>
            <person name="Karnachuk O.V."/>
            <person name="Lukina A.P."/>
            <person name="Avakyan M.R."/>
            <person name="Kadnikov V.V."/>
            <person name="Begmatov S."/>
            <person name="Beletsky A.V."/>
            <person name="Vlasova K.G."/>
            <person name="Novikov A.A."/>
            <person name="Shcherbakova V.A."/>
            <person name="Mardanov A.V."/>
            <person name="Ravin N.V."/>
        </authorList>
    </citation>
    <scope>NUCLEOTIDE SEQUENCE [LARGE SCALE GENOMIC DNA]</scope>
    <source>
        <strain evidence="17 18">L945</strain>
    </source>
</reference>
<dbReference type="NCBIfam" id="TIGR00115">
    <property type="entry name" value="tig"/>
    <property type="match status" value="1"/>
</dbReference>